<name>A0A6B0TXY1_9RHOB</name>
<reference evidence="7 8" key="1">
    <citation type="submission" date="2019-12" db="EMBL/GenBank/DDBJ databases">
        <title>Strain KN286 was isolated from seawater, which was collected from Caroline Seamount in the tropical western Pacific.</title>
        <authorList>
            <person name="Wang Q."/>
        </authorList>
    </citation>
    <scope>NUCLEOTIDE SEQUENCE [LARGE SCALE GENOMIC DNA]</scope>
    <source>
        <strain evidence="7 8">KN286</strain>
    </source>
</reference>
<protein>
    <recommendedName>
        <fullName evidence="6">Yip1 domain-containing protein</fullName>
    </recommendedName>
</protein>
<feature type="transmembrane region" description="Helical" evidence="5">
    <location>
        <begin position="46"/>
        <end position="65"/>
    </location>
</feature>
<keyword evidence="3 5" id="KW-1133">Transmembrane helix</keyword>
<keyword evidence="8" id="KW-1185">Reference proteome</keyword>
<keyword evidence="4 5" id="KW-0472">Membrane</keyword>
<evidence type="ECO:0000256" key="4">
    <source>
        <dbReference type="ARBA" id="ARBA00023136"/>
    </source>
</evidence>
<sequence>MSTEEFSTTTGVYQSSRSNLAERVLDAWKDMRRSTRRLIAEQPSEARLLFYVMLSDIVFFLSWSIKTAVAPTEGASDKIPAEIGLWLIAALFVRTAVMYLFSGAVWLSLKLFGGKGSWKDTRAGLFWGAVVSAPFGLLAAIVTVMMSLFEPSFPVLKEPWVALPPYWIGLIPFTWFISAGVAEANGFRSVSLIFMSMSVLAIVAVVMGMYLRATGVI</sequence>
<evidence type="ECO:0000259" key="6">
    <source>
        <dbReference type="Pfam" id="PF04893"/>
    </source>
</evidence>
<accession>A0A6B0TXY1</accession>
<feature type="transmembrane region" description="Helical" evidence="5">
    <location>
        <begin position="85"/>
        <end position="112"/>
    </location>
</feature>
<comment type="subcellular location">
    <subcellularLocation>
        <location evidence="1">Membrane</location>
        <topology evidence="1">Multi-pass membrane protein</topology>
    </subcellularLocation>
</comment>
<dbReference type="RefSeq" id="WP_160854723.1">
    <property type="nucleotide sequence ID" value="NZ_WUWG01000003.1"/>
</dbReference>
<evidence type="ECO:0000256" key="3">
    <source>
        <dbReference type="ARBA" id="ARBA00022989"/>
    </source>
</evidence>
<dbReference type="EMBL" id="WUWG01000003">
    <property type="protein sequence ID" value="MXU65863.1"/>
    <property type="molecule type" value="Genomic_DNA"/>
</dbReference>
<dbReference type="Pfam" id="PF04893">
    <property type="entry name" value="Yip1"/>
    <property type="match status" value="1"/>
</dbReference>
<evidence type="ECO:0000256" key="1">
    <source>
        <dbReference type="ARBA" id="ARBA00004141"/>
    </source>
</evidence>
<dbReference type="InterPro" id="IPR006977">
    <property type="entry name" value="Yip1_dom"/>
</dbReference>
<feature type="transmembrane region" description="Helical" evidence="5">
    <location>
        <begin position="124"/>
        <end position="146"/>
    </location>
</feature>
<feature type="transmembrane region" description="Helical" evidence="5">
    <location>
        <begin position="166"/>
        <end position="185"/>
    </location>
</feature>
<evidence type="ECO:0000313" key="8">
    <source>
        <dbReference type="Proteomes" id="UP000436016"/>
    </source>
</evidence>
<evidence type="ECO:0000313" key="7">
    <source>
        <dbReference type="EMBL" id="MXU65863.1"/>
    </source>
</evidence>
<dbReference type="Proteomes" id="UP000436016">
    <property type="component" value="Unassembled WGS sequence"/>
</dbReference>
<evidence type="ECO:0000256" key="5">
    <source>
        <dbReference type="SAM" id="Phobius"/>
    </source>
</evidence>
<feature type="domain" description="Yip1" evidence="6">
    <location>
        <begin position="32"/>
        <end position="208"/>
    </location>
</feature>
<gene>
    <name evidence="7" type="ORF">GSH16_10410</name>
</gene>
<evidence type="ECO:0000256" key="2">
    <source>
        <dbReference type="ARBA" id="ARBA00022692"/>
    </source>
</evidence>
<feature type="transmembrane region" description="Helical" evidence="5">
    <location>
        <begin position="192"/>
        <end position="211"/>
    </location>
</feature>
<proteinExistence type="predicted"/>
<dbReference type="GO" id="GO:0016020">
    <property type="term" value="C:membrane"/>
    <property type="evidence" value="ECO:0007669"/>
    <property type="project" value="UniProtKB-SubCell"/>
</dbReference>
<keyword evidence="2 5" id="KW-0812">Transmembrane</keyword>
<comment type="caution">
    <text evidence="7">The sequence shown here is derived from an EMBL/GenBank/DDBJ whole genome shotgun (WGS) entry which is preliminary data.</text>
</comment>
<organism evidence="7 8">
    <name type="scientific">Oceanomicrobium pacificus</name>
    <dbReference type="NCBI Taxonomy" id="2692916"/>
    <lineage>
        <taxon>Bacteria</taxon>
        <taxon>Pseudomonadati</taxon>
        <taxon>Pseudomonadota</taxon>
        <taxon>Alphaproteobacteria</taxon>
        <taxon>Rhodobacterales</taxon>
        <taxon>Paracoccaceae</taxon>
        <taxon>Oceanomicrobium</taxon>
    </lineage>
</organism>
<dbReference type="AlphaFoldDB" id="A0A6B0TXY1"/>